<dbReference type="InterPro" id="IPR001352">
    <property type="entry name" value="RNase_HII/HIII"/>
</dbReference>
<dbReference type="InterPro" id="IPR012337">
    <property type="entry name" value="RNaseH-like_sf"/>
</dbReference>
<keyword evidence="10" id="KW-0479">Metal-binding</keyword>
<dbReference type="EMBL" id="UINC01080903">
    <property type="protein sequence ID" value="SVC24280.1"/>
    <property type="molecule type" value="Genomic_DNA"/>
</dbReference>
<dbReference type="AlphaFoldDB" id="A0A382KII1"/>
<evidence type="ECO:0000256" key="12">
    <source>
        <dbReference type="ARBA" id="ARBA00022801"/>
    </source>
</evidence>
<sequence length="231" mass="25719">MDIIAGVDEAGRGPLAGPVVAAAVILPEIHGIEGLRDSKKLSPKQREILFGKIKNKASSIGIGQSSVKRIDEINIRNATFMAMERALSYLTIKPNSALIDGETLPDQTIPNTGIIGGDDKVDSIKAASIVAKVYRDNLMIKYSKIFPEYGLDKHKGYGTTRHMEALKEYKATPIHRRSFRPVRDNFPTLTWLDHKNRVGWLGEKIAALYLMDRDIIIEGLNQYFPPYGEID</sequence>
<dbReference type="NCBIfam" id="NF000595">
    <property type="entry name" value="PRK00015.1-3"/>
    <property type="match status" value="1"/>
</dbReference>
<evidence type="ECO:0000256" key="13">
    <source>
        <dbReference type="ARBA" id="ARBA00023211"/>
    </source>
</evidence>
<evidence type="ECO:0000256" key="8">
    <source>
        <dbReference type="ARBA" id="ARBA00022490"/>
    </source>
</evidence>
<dbReference type="GO" id="GO:0006298">
    <property type="term" value="P:mismatch repair"/>
    <property type="evidence" value="ECO:0007669"/>
    <property type="project" value="TreeGrafter"/>
</dbReference>
<keyword evidence="11" id="KW-0255">Endonuclease</keyword>
<comment type="cofactor">
    <cofactor evidence="2">
        <name>Mn(2+)</name>
        <dbReference type="ChEBI" id="CHEBI:29035"/>
    </cofactor>
</comment>
<evidence type="ECO:0000256" key="3">
    <source>
        <dbReference type="ARBA" id="ARBA00001946"/>
    </source>
</evidence>
<evidence type="ECO:0000256" key="2">
    <source>
        <dbReference type="ARBA" id="ARBA00001936"/>
    </source>
</evidence>
<dbReference type="InterPro" id="IPR024567">
    <property type="entry name" value="RNase_HII/HIII_dom"/>
</dbReference>
<dbReference type="GO" id="GO:0043137">
    <property type="term" value="P:DNA replication, removal of RNA primer"/>
    <property type="evidence" value="ECO:0007669"/>
    <property type="project" value="TreeGrafter"/>
</dbReference>
<dbReference type="InterPro" id="IPR036397">
    <property type="entry name" value="RNaseH_sf"/>
</dbReference>
<dbReference type="PROSITE" id="PS51975">
    <property type="entry name" value="RNASE_H_2"/>
    <property type="match status" value="1"/>
</dbReference>
<keyword evidence="8" id="KW-0963">Cytoplasm</keyword>
<dbReference type="GO" id="GO:0046872">
    <property type="term" value="F:metal ion binding"/>
    <property type="evidence" value="ECO:0007669"/>
    <property type="project" value="UniProtKB-KW"/>
</dbReference>
<dbReference type="PANTHER" id="PTHR10954:SF18">
    <property type="entry name" value="RIBONUCLEASE HII"/>
    <property type="match status" value="1"/>
</dbReference>
<keyword evidence="13" id="KW-0464">Manganese</keyword>
<dbReference type="PANTHER" id="PTHR10954">
    <property type="entry name" value="RIBONUCLEASE H2 SUBUNIT A"/>
    <property type="match status" value="1"/>
</dbReference>
<evidence type="ECO:0000256" key="5">
    <source>
        <dbReference type="ARBA" id="ARBA00007383"/>
    </source>
</evidence>
<comment type="catalytic activity">
    <reaction evidence="1">
        <text>Endonucleolytic cleavage to 5'-phosphomonoester.</text>
        <dbReference type="EC" id="3.1.26.4"/>
    </reaction>
</comment>
<evidence type="ECO:0000256" key="11">
    <source>
        <dbReference type="ARBA" id="ARBA00022759"/>
    </source>
</evidence>
<protein>
    <recommendedName>
        <fullName evidence="7">Ribonuclease HII</fullName>
        <ecNumber evidence="6">3.1.26.4</ecNumber>
    </recommendedName>
</protein>
<organism evidence="15">
    <name type="scientific">marine metagenome</name>
    <dbReference type="NCBI Taxonomy" id="408172"/>
    <lineage>
        <taxon>unclassified sequences</taxon>
        <taxon>metagenomes</taxon>
        <taxon>ecological metagenomes</taxon>
    </lineage>
</organism>
<dbReference type="GO" id="GO:0003723">
    <property type="term" value="F:RNA binding"/>
    <property type="evidence" value="ECO:0007669"/>
    <property type="project" value="InterPro"/>
</dbReference>
<dbReference type="InterPro" id="IPR022898">
    <property type="entry name" value="RNase_HII"/>
</dbReference>
<keyword evidence="9" id="KW-0540">Nuclease</keyword>
<dbReference type="Pfam" id="PF01351">
    <property type="entry name" value="RNase_HII"/>
    <property type="match status" value="1"/>
</dbReference>
<feature type="non-terminal residue" evidence="15">
    <location>
        <position position="231"/>
    </location>
</feature>
<gene>
    <name evidence="15" type="ORF">METZ01_LOCUS277134</name>
</gene>
<dbReference type="GO" id="GO:0004523">
    <property type="term" value="F:RNA-DNA hybrid ribonuclease activity"/>
    <property type="evidence" value="ECO:0007669"/>
    <property type="project" value="UniProtKB-EC"/>
</dbReference>
<dbReference type="EC" id="3.1.26.4" evidence="6"/>
<dbReference type="CDD" id="cd07182">
    <property type="entry name" value="RNase_HII_bacteria_HII_like"/>
    <property type="match status" value="1"/>
</dbReference>
<evidence type="ECO:0000313" key="15">
    <source>
        <dbReference type="EMBL" id="SVC24280.1"/>
    </source>
</evidence>
<comment type="cofactor">
    <cofactor evidence="3">
        <name>Mg(2+)</name>
        <dbReference type="ChEBI" id="CHEBI:18420"/>
    </cofactor>
</comment>
<name>A0A382KII1_9ZZZZ</name>
<dbReference type="HAMAP" id="MF_00052_B">
    <property type="entry name" value="RNase_HII_B"/>
    <property type="match status" value="1"/>
</dbReference>
<dbReference type="NCBIfam" id="NF000594">
    <property type="entry name" value="PRK00015.1-1"/>
    <property type="match status" value="1"/>
</dbReference>
<dbReference type="SUPFAM" id="SSF53098">
    <property type="entry name" value="Ribonuclease H-like"/>
    <property type="match status" value="1"/>
</dbReference>
<comment type="similarity">
    <text evidence="5">Belongs to the RNase HII family.</text>
</comment>
<dbReference type="GO" id="GO:0005737">
    <property type="term" value="C:cytoplasm"/>
    <property type="evidence" value="ECO:0007669"/>
    <property type="project" value="UniProtKB-SubCell"/>
</dbReference>
<evidence type="ECO:0000256" key="10">
    <source>
        <dbReference type="ARBA" id="ARBA00022723"/>
    </source>
</evidence>
<accession>A0A382KII1</accession>
<evidence type="ECO:0000256" key="9">
    <source>
        <dbReference type="ARBA" id="ARBA00022722"/>
    </source>
</evidence>
<evidence type="ECO:0000256" key="1">
    <source>
        <dbReference type="ARBA" id="ARBA00000077"/>
    </source>
</evidence>
<evidence type="ECO:0000259" key="14">
    <source>
        <dbReference type="PROSITE" id="PS51975"/>
    </source>
</evidence>
<dbReference type="Gene3D" id="3.30.420.10">
    <property type="entry name" value="Ribonuclease H-like superfamily/Ribonuclease H"/>
    <property type="match status" value="1"/>
</dbReference>
<feature type="domain" description="RNase H type-2" evidence="14">
    <location>
        <begin position="2"/>
        <end position="191"/>
    </location>
</feature>
<evidence type="ECO:0000256" key="4">
    <source>
        <dbReference type="ARBA" id="ARBA00004496"/>
    </source>
</evidence>
<reference evidence="15" key="1">
    <citation type="submission" date="2018-05" db="EMBL/GenBank/DDBJ databases">
        <authorList>
            <person name="Lanie J.A."/>
            <person name="Ng W.-L."/>
            <person name="Kazmierczak K.M."/>
            <person name="Andrzejewski T.M."/>
            <person name="Davidsen T.M."/>
            <person name="Wayne K.J."/>
            <person name="Tettelin H."/>
            <person name="Glass J.I."/>
            <person name="Rusch D."/>
            <person name="Podicherti R."/>
            <person name="Tsui H.-C.T."/>
            <person name="Winkler M.E."/>
        </authorList>
    </citation>
    <scope>NUCLEOTIDE SEQUENCE</scope>
</reference>
<keyword evidence="12" id="KW-0378">Hydrolase</keyword>
<comment type="subcellular location">
    <subcellularLocation>
        <location evidence="4">Cytoplasm</location>
    </subcellularLocation>
</comment>
<evidence type="ECO:0000256" key="7">
    <source>
        <dbReference type="ARBA" id="ARBA00019179"/>
    </source>
</evidence>
<proteinExistence type="inferred from homology"/>
<dbReference type="FunFam" id="3.30.420.10:FF:000006">
    <property type="entry name" value="Ribonuclease HII"/>
    <property type="match status" value="1"/>
</dbReference>
<dbReference type="GO" id="GO:0032299">
    <property type="term" value="C:ribonuclease H2 complex"/>
    <property type="evidence" value="ECO:0007669"/>
    <property type="project" value="TreeGrafter"/>
</dbReference>
<evidence type="ECO:0000256" key="6">
    <source>
        <dbReference type="ARBA" id="ARBA00012180"/>
    </source>
</evidence>